<dbReference type="GO" id="GO:0022857">
    <property type="term" value="F:transmembrane transporter activity"/>
    <property type="evidence" value="ECO:0007669"/>
    <property type="project" value="InterPro"/>
</dbReference>
<evidence type="ECO:0000256" key="5">
    <source>
        <dbReference type="SAM" id="Phobius"/>
    </source>
</evidence>
<feature type="transmembrane region" description="Helical" evidence="5">
    <location>
        <begin position="201"/>
        <end position="223"/>
    </location>
</feature>
<keyword evidence="7" id="KW-1185">Reference proteome</keyword>
<reference evidence="7" key="1">
    <citation type="journal article" date="2016" name="Genome Announc.">
        <title>Genome sequences of three species of Hanseniaspora isolated from spontaneous wine fermentations.</title>
        <authorList>
            <person name="Sternes P.R."/>
            <person name="Lee D."/>
            <person name="Kutyna D.R."/>
            <person name="Borneman A.R."/>
        </authorList>
    </citation>
    <scope>NUCLEOTIDE SEQUENCE [LARGE SCALE GENOMIC DNA]</scope>
    <source>
        <strain evidence="7">AWRI3580</strain>
    </source>
</reference>
<protein>
    <submittedName>
        <fullName evidence="6">Protein HOL1</fullName>
    </submittedName>
</protein>
<feature type="transmembrane region" description="Helical" evidence="5">
    <location>
        <begin position="523"/>
        <end position="547"/>
    </location>
</feature>
<evidence type="ECO:0000313" key="6">
    <source>
        <dbReference type="EMBL" id="OEJ91766.1"/>
    </source>
</evidence>
<dbReference type="STRING" id="29833.A0A1E5RY53"/>
<dbReference type="OrthoDB" id="5215911at2759"/>
<dbReference type="Pfam" id="PF07690">
    <property type="entry name" value="MFS_1"/>
    <property type="match status" value="1"/>
</dbReference>
<dbReference type="Gene3D" id="1.20.1250.20">
    <property type="entry name" value="MFS general substrate transporter like domains"/>
    <property type="match status" value="1"/>
</dbReference>
<dbReference type="GO" id="GO:0005886">
    <property type="term" value="C:plasma membrane"/>
    <property type="evidence" value="ECO:0007669"/>
    <property type="project" value="TreeGrafter"/>
</dbReference>
<keyword evidence="3 5" id="KW-1133">Transmembrane helix</keyword>
<evidence type="ECO:0000256" key="4">
    <source>
        <dbReference type="ARBA" id="ARBA00023136"/>
    </source>
</evidence>
<dbReference type="InterPro" id="IPR011701">
    <property type="entry name" value="MFS"/>
</dbReference>
<dbReference type="EMBL" id="LPNN01000002">
    <property type="protein sequence ID" value="OEJ91766.1"/>
    <property type="molecule type" value="Genomic_DNA"/>
</dbReference>
<feature type="transmembrane region" description="Helical" evidence="5">
    <location>
        <begin position="456"/>
        <end position="477"/>
    </location>
</feature>
<dbReference type="Proteomes" id="UP000095358">
    <property type="component" value="Unassembled WGS sequence"/>
</dbReference>
<keyword evidence="2 5" id="KW-0812">Transmembrane</keyword>
<gene>
    <name evidence="6" type="ORF">AWRI3580_g955</name>
</gene>
<dbReference type="InterPro" id="IPR036259">
    <property type="entry name" value="MFS_trans_sf"/>
</dbReference>
<feature type="transmembrane region" description="Helical" evidence="5">
    <location>
        <begin position="489"/>
        <end position="511"/>
    </location>
</feature>
<evidence type="ECO:0000313" key="7">
    <source>
        <dbReference type="Proteomes" id="UP000095358"/>
    </source>
</evidence>
<evidence type="ECO:0000256" key="2">
    <source>
        <dbReference type="ARBA" id="ARBA00022692"/>
    </source>
</evidence>
<feature type="transmembrane region" description="Helical" evidence="5">
    <location>
        <begin position="229"/>
        <end position="251"/>
    </location>
</feature>
<feature type="transmembrane region" description="Helical" evidence="5">
    <location>
        <begin position="553"/>
        <end position="575"/>
    </location>
</feature>
<comment type="subcellular location">
    <subcellularLocation>
        <location evidence="1">Membrane</location>
        <topology evidence="1">Multi-pass membrane protein</topology>
    </subcellularLocation>
</comment>
<feature type="transmembrane region" description="Helical" evidence="5">
    <location>
        <begin position="115"/>
        <end position="135"/>
    </location>
</feature>
<dbReference type="GO" id="GO:0000324">
    <property type="term" value="C:fungal-type vacuole"/>
    <property type="evidence" value="ECO:0007669"/>
    <property type="project" value="TreeGrafter"/>
</dbReference>
<keyword evidence="4 5" id="KW-0472">Membrane</keyword>
<feature type="transmembrane region" description="Helical" evidence="5">
    <location>
        <begin position="413"/>
        <end position="435"/>
    </location>
</feature>
<dbReference type="PANTHER" id="PTHR23502">
    <property type="entry name" value="MAJOR FACILITATOR SUPERFAMILY"/>
    <property type="match status" value="1"/>
</dbReference>
<evidence type="ECO:0000256" key="1">
    <source>
        <dbReference type="ARBA" id="ARBA00004141"/>
    </source>
</evidence>
<dbReference type="VEuPathDB" id="FungiDB:AWRI3580_g955"/>
<dbReference type="SUPFAM" id="SSF103473">
    <property type="entry name" value="MFS general substrate transporter"/>
    <property type="match status" value="1"/>
</dbReference>
<feature type="transmembrane region" description="Helical" evidence="5">
    <location>
        <begin position="365"/>
        <end position="387"/>
    </location>
</feature>
<feature type="unsure residue" description="D or N" evidence="6">
    <location>
        <position position="326"/>
    </location>
</feature>
<dbReference type="AlphaFoldDB" id="A0A1E5RY53"/>
<name>A0A1E5RY53_HANUV</name>
<sequence length="596" mass="66810">MSSTAESEEYFDPTQYTDIYHKDYIPGTLNLLVEKVDDETGPGSGLKTNKQGMILMPQPSDSPNDPLNWSFWRKSWHFFLMAYITAFTAATSNMAGAASDYLLDNYGITYNEQDTGAGVLFLGIGWGTLVIAPFANLYGRKISYLICITLGLFGALWFGVTNNSSDAIWSQLFVGISESCAEAQVQLSLSDIFFQHQLGSVLTVYIMATSIGTFLGPLIAGYIADLTWFRWAGFAALIISFATLVVFVVGCEETYFDRSLYKTGLTNFKSRETYGNITEVDGILAKDDTVVTVDEKDKEKKPSELQNVLSQVYSNANDNIDDFAKDNLDLIDGSNEKIKSYWKRMAIITPASNLRGWGFKQYFQYLLLNMKMFAFPAVWLSGLYWGWQDVLLSFYLEIEEDNYYDSPWNYSDAAVAIMNVPTLIGAVVGCMYAGFLSDYFVVWLSKKRGGIYEAEYRLWFSIAVFFISPAGLLMFGIATAKNFTDWRVAYVGLGFIGFGWGCAGDIAMAYLMDAYPEMVLEGMVCTSLINNNLACIFTFTCADWLTASGIQNTFIALAVLTAFFTFLAWPMYVFGKRARKWSKDRYVACIALRDGF</sequence>
<organism evidence="6 7">
    <name type="scientific">Hanseniaspora uvarum</name>
    <name type="common">Yeast</name>
    <name type="synonym">Kloeckera apiculata</name>
    <dbReference type="NCBI Taxonomy" id="29833"/>
    <lineage>
        <taxon>Eukaryota</taxon>
        <taxon>Fungi</taxon>
        <taxon>Dikarya</taxon>
        <taxon>Ascomycota</taxon>
        <taxon>Saccharomycotina</taxon>
        <taxon>Saccharomycetes</taxon>
        <taxon>Saccharomycodales</taxon>
        <taxon>Saccharomycodaceae</taxon>
        <taxon>Hanseniaspora</taxon>
    </lineage>
</organism>
<dbReference type="PANTHER" id="PTHR23502:SF34">
    <property type="entry name" value="PROTEIN HOL1"/>
    <property type="match status" value="1"/>
</dbReference>
<accession>A0A1E5RY53</accession>
<evidence type="ECO:0000256" key="3">
    <source>
        <dbReference type="ARBA" id="ARBA00022989"/>
    </source>
</evidence>
<comment type="caution">
    <text evidence="6">The sequence shown here is derived from an EMBL/GenBank/DDBJ whole genome shotgun (WGS) entry which is preliminary data.</text>
</comment>
<feature type="transmembrane region" description="Helical" evidence="5">
    <location>
        <begin position="76"/>
        <end position="95"/>
    </location>
</feature>
<proteinExistence type="predicted"/>